<dbReference type="GO" id="GO:0016279">
    <property type="term" value="F:protein-lysine N-methyltransferase activity"/>
    <property type="evidence" value="ECO:0007669"/>
    <property type="project" value="InterPro"/>
</dbReference>
<dbReference type="PANTHER" id="PTHR13610">
    <property type="entry name" value="METHYLTRANSFERASE DOMAIN-CONTAINING PROTEIN"/>
    <property type="match status" value="1"/>
</dbReference>
<dbReference type="EMBL" id="JAAGOH010000010">
    <property type="protein sequence ID" value="NDY91534.1"/>
    <property type="molecule type" value="Genomic_DNA"/>
</dbReference>
<keyword evidence="4" id="KW-0472">Membrane</keyword>
<dbReference type="Proteomes" id="UP000484255">
    <property type="component" value="Unassembled WGS sequence"/>
</dbReference>
<keyword evidence="2 5" id="KW-0808">Transferase</keyword>
<dbReference type="PANTHER" id="PTHR13610:SF9">
    <property type="entry name" value="FI06469P"/>
    <property type="match status" value="1"/>
</dbReference>
<proteinExistence type="predicted"/>
<keyword evidence="4" id="KW-0812">Transmembrane</keyword>
<dbReference type="GO" id="GO:0032259">
    <property type="term" value="P:methylation"/>
    <property type="evidence" value="ECO:0007669"/>
    <property type="project" value="UniProtKB-KW"/>
</dbReference>
<evidence type="ECO:0000256" key="4">
    <source>
        <dbReference type="SAM" id="Phobius"/>
    </source>
</evidence>
<dbReference type="Gene3D" id="3.40.50.150">
    <property type="entry name" value="Vaccinia Virus protein VP39"/>
    <property type="match status" value="1"/>
</dbReference>
<evidence type="ECO:0000256" key="3">
    <source>
        <dbReference type="ARBA" id="ARBA00022691"/>
    </source>
</evidence>
<feature type="transmembrane region" description="Helical" evidence="4">
    <location>
        <begin position="38"/>
        <end position="56"/>
    </location>
</feature>
<gene>
    <name evidence="5" type="ORF">G3A44_10080</name>
</gene>
<evidence type="ECO:0000313" key="6">
    <source>
        <dbReference type="Proteomes" id="UP000484255"/>
    </source>
</evidence>
<accession>A0A7C9PI02</accession>
<feature type="transmembrane region" description="Helical" evidence="4">
    <location>
        <begin position="68"/>
        <end position="97"/>
    </location>
</feature>
<keyword evidence="4" id="KW-1133">Transmembrane helix</keyword>
<protein>
    <submittedName>
        <fullName evidence="5">Class I SAM-dependent methyltransferase</fullName>
    </submittedName>
</protein>
<reference evidence="5 6" key="1">
    <citation type="submission" date="2020-02" db="EMBL/GenBank/DDBJ databases">
        <title>Ideonella bacterium strain TBM-1.</title>
        <authorList>
            <person name="Chen W.-M."/>
        </authorList>
    </citation>
    <scope>NUCLEOTIDE SEQUENCE [LARGE SCALE GENOMIC DNA]</scope>
    <source>
        <strain evidence="5 6">TBM-1</strain>
    </source>
</reference>
<dbReference type="SUPFAM" id="SSF53335">
    <property type="entry name" value="S-adenosyl-L-methionine-dependent methyltransferases"/>
    <property type="match status" value="1"/>
</dbReference>
<evidence type="ECO:0000313" key="5">
    <source>
        <dbReference type="EMBL" id="NDY91534.1"/>
    </source>
</evidence>
<sequence length="260" mass="28449">MDGPSPLITRLWPLPALLVWGLAWGVFLQAWRSGLPGWLCLVSGTLTGLLGSLLGANRWRRLLIAAGFPLGVLLAALAPAVPVAAWLLPVVVLLAVYPPRAWRDAPLFPTPRGALQELAKAVPLAPGAQVLDAGCGLGAGLRALRASYPQARLEGWEWSWPLALGCRLRHPGLRVRRRDIWAASWRGQDLVYLFQRPESMPRAMDKARRELARGAWLVSLEFECLGWRPQARLETVTGKPVWVYQAPFEPAPAPGEPPPG</sequence>
<name>A0A7C9PI02_9BURK</name>
<dbReference type="AlphaFoldDB" id="A0A7C9PI02"/>
<evidence type="ECO:0000256" key="2">
    <source>
        <dbReference type="ARBA" id="ARBA00022679"/>
    </source>
</evidence>
<dbReference type="InterPro" id="IPR026170">
    <property type="entry name" value="FAM173A/B"/>
</dbReference>
<feature type="transmembrane region" description="Helical" evidence="4">
    <location>
        <begin position="12"/>
        <end position="31"/>
    </location>
</feature>
<keyword evidence="1 5" id="KW-0489">Methyltransferase</keyword>
<organism evidence="5 6">
    <name type="scientific">Ideonella livida</name>
    <dbReference type="NCBI Taxonomy" id="2707176"/>
    <lineage>
        <taxon>Bacteria</taxon>
        <taxon>Pseudomonadati</taxon>
        <taxon>Pseudomonadota</taxon>
        <taxon>Betaproteobacteria</taxon>
        <taxon>Burkholderiales</taxon>
        <taxon>Sphaerotilaceae</taxon>
        <taxon>Ideonella</taxon>
    </lineage>
</organism>
<comment type="caution">
    <text evidence="5">The sequence shown here is derived from an EMBL/GenBank/DDBJ whole genome shotgun (WGS) entry which is preliminary data.</text>
</comment>
<keyword evidence="6" id="KW-1185">Reference proteome</keyword>
<keyword evidence="3" id="KW-0949">S-adenosyl-L-methionine</keyword>
<dbReference type="InterPro" id="IPR029063">
    <property type="entry name" value="SAM-dependent_MTases_sf"/>
</dbReference>
<dbReference type="RefSeq" id="WP_163457391.1">
    <property type="nucleotide sequence ID" value="NZ_JAAGOH010000010.1"/>
</dbReference>
<evidence type="ECO:0000256" key="1">
    <source>
        <dbReference type="ARBA" id="ARBA00022603"/>
    </source>
</evidence>